<evidence type="ECO:0000256" key="3">
    <source>
        <dbReference type="ARBA" id="ARBA00022679"/>
    </source>
</evidence>
<evidence type="ECO:0000256" key="8">
    <source>
        <dbReference type="ARBA" id="ARBA00022800"/>
    </source>
</evidence>
<keyword evidence="8 13" id="KW-0692">RNA repair</keyword>
<dbReference type="Gene3D" id="1.10.3090.10">
    <property type="entry name" value="cca-adding enzyme, domain 2"/>
    <property type="match status" value="1"/>
</dbReference>
<dbReference type="Pfam" id="PF01966">
    <property type="entry name" value="HD"/>
    <property type="match status" value="1"/>
</dbReference>
<evidence type="ECO:0000256" key="13">
    <source>
        <dbReference type="HAMAP-Rule" id="MF_01262"/>
    </source>
</evidence>
<dbReference type="InterPro" id="IPR006674">
    <property type="entry name" value="HD_domain"/>
</dbReference>
<dbReference type="CDD" id="cd05398">
    <property type="entry name" value="NT_ClassII-CCAase"/>
    <property type="match status" value="1"/>
</dbReference>
<dbReference type="InterPro" id="IPR003607">
    <property type="entry name" value="HD/PDEase_dom"/>
</dbReference>
<evidence type="ECO:0000256" key="11">
    <source>
        <dbReference type="ARBA" id="ARBA00022842"/>
    </source>
</evidence>
<dbReference type="Pfam" id="PF01743">
    <property type="entry name" value="PolyA_pol"/>
    <property type="match status" value="1"/>
</dbReference>
<keyword evidence="10 13" id="KW-0067">ATP-binding</keyword>
<dbReference type="InterPro" id="IPR012006">
    <property type="entry name" value="CCA_bact"/>
</dbReference>
<feature type="binding site" evidence="13">
    <location>
        <position position="11"/>
    </location>
    <ligand>
        <name>ATP</name>
        <dbReference type="ChEBI" id="CHEBI:30616"/>
    </ligand>
</feature>
<protein>
    <recommendedName>
        <fullName evidence="13">CCA-adding enzyme</fullName>
        <ecNumber evidence="13">2.7.7.72</ecNumber>
    </recommendedName>
    <alternativeName>
        <fullName evidence="13">CCA tRNA nucleotidyltransferase</fullName>
    </alternativeName>
    <alternativeName>
        <fullName evidence="13">tRNA CCA-pyrophosphorylase</fullName>
    </alternativeName>
    <alternativeName>
        <fullName evidence="13">tRNA adenylyl-/cytidylyl- transferase</fullName>
    </alternativeName>
    <alternativeName>
        <fullName evidence="13">tRNA nucleotidyltransferase</fullName>
    </alternativeName>
    <alternativeName>
        <fullName evidence="13">tRNA-NT</fullName>
    </alternativeName>
</protein>
<dbReference type="Gene3D" id="3.30.460.10">
    <property type="entry name" value="Beta Polymerase, domain 2"/>
    <property type="match status" value="1"/>
</dbReference>
<feature type="binding site" evidence="13">
    <location>
        <position position="21"/>
    </location>
    <ligand>
        <name>Mg(2+)</name>
        <dbReference type="ChEBI" id="CHEBI:18420"/>
    </ligand>
</feature>
<comment type="function">
    <text evidence="13">Catalyzes the addition and repair of the essential 3'-terminal CCA sequence in tRNAs without using a nucleic acid template. Adds these three nucleotides in the order of C, C, and A to the tRNA nucleotide-73, using CTP and ATP as substrates and producing inorganic pyrophosphate. tRNA 3'-terminal CCA addition is required both for tRNA processing and repair. Also involved in tRNA surveillance by mediating tandem CCA addition to generate a CCACCA at the 3' terminus of unstable tRNAs. While stable tRNAs receive only 3'-terminal CCA, unstable tRNAs are marked with CCACCA and rapidly degraded.</text>
</comment>
<dbReference type="GO" id="GO:0001680">
    <property type="term" value="P:tRNA 3'-terminal CCA addition"/>
    <property type="evidence" value="ECO:0007669"/>
    <property type="project" value="UniProtKB-UniRule"/>
</dbReference>
<feature type="binding site" evidence="13">
    <location>
        <position position="23"/>
    </location>
    <ligand>
        <name>Mg(2+)</name>
        <dbReference type="ChEBI" id="CHEBI:18420"/>
    </ligand>
</feature>
<sequence length="410" mass="46906">MKIYLVGGAVRDQLLGLPVSDRDFVVVGSTPEKMLAKGFRQVGNDFPVFIHPKTHDEYSLARTERKTGLGYTGFSCYSSPDVTIEEDLLRRDLTINAIAKDEAGKLIDPYHGFFDINNRILRHVSSAFIEDSLRILRVARFAARFYKKGFTIAPETMLLMQFMSNSNELSYLSSERIWLETKKALKSDYPEIFLNVLRKCGALAVLFPEVNNLFGIPSIEKMNSEIDTGIHTLTVMQVVSRLTNDINVRFAALCHDFGKVLTPKEELPNHPKHGENGVFIIKKFCKRIKTPKNICNFACIVSRFHDVIHTINMLTSSEIINFFGKLDAWRKLWRVEQLSIISEADACDGYDNIIKIYPQGEYLRQAFNAAQTVNVKKIVNYGFRGSKINEELNKQRVKSVEKWKNYQKIM</sequence>
<comment type="miscellaneous">
    <text evidence="13">A single active site specifically recognizes both ATP and CTP and is responsible for their addition.</text>
</comment>
<dbReference type="InterPro" id="IPR043519">
    <property type="entry name" value="NT_sf"/>
</dbReference>
<comment type="cofactor">
    <cofactor evidence="1 13">
        <name>Mg(2+)</name>
        <dbReference type="ChEBI" id="CHEBI:18420"/>
    </cofactor>
</comment>
<dbReference type="SUPFAM" id="SSF81891">
    <property type="entry name" value="Poly A polymerase C-terminal region-like"/>
    <property type="match status" value="1"/>
</dbReference>
<keyword evidence="16" id="KW-1185">Reference proteome</keyword>
<comment type="catalytic activity">
    <reaction evidence="13">
        <text>a tRNA precursor + 2 CTP + ATP = a tRNA with a 3' CCA end + 3 diphosphate</text>
        <dbReference type="Rhea" id="RHEA:14433"/>
        <dbReference type="Rhea" id="RHEA-COMP:10465"/>
        <dbReference type="Rhea" id="RHEA-COMP:10468"/>
        <dbReference type="ChEBI" id="CHEBI:30616"/>
        <dbReference type="ChEBI" id="CHEBI:33019"/>
        <dbReference type="ChEBI" id="CHEBI:37563"/>
        <dbReference type="ChEBI" id="CHEBI:74896"/>
        <dbReference type="ChEBI" id="CHEBI:83071"/>
        <dbReference type="EC" id="2.7.7.72"/>
    </reaction>
</comment>
<evidence type="ECO:0000256" key="7">
    <source>
        <dbReference type="ARBA" id="ARBA00022741"/>
    </source>
</evidence>
<keyword evidence="3 13" id="KW-0808">Transferase</keyword>
<keyword evidence="11 13" id="KW-0460">Magnesium</keyword>
<evidence type="ECO:0000259" key="14">
    <source>
        <dbReference type="PROSITE" id="PS51831"/>
    </source>
</evidence>
<evidence type="ECO:0000256" key="1">
    <source>
        <dbReference type="ARBA" id="ARBA00001946"/>
    </source>
</evidence>
<feature type="binding site" evidence="13">
    <location>
        <position position="8"/>
    </location>
    <ligand>
        <name>ATP</name>
        <dbReference type="ChEBI" id="CHEBI:30616"/>
    </ligand>
</feature>
<evidence type="ECO:0000256" key="10">
    <source>
        <dbReference type="ARBA" id="ARBA00022840"/>
    </source>
</evidence>
<dbReference type="SMART" id="SM00471">
    <property type="entry name" value="HDc"/>
    <property type="match status" value="1"/>
</dbReference>
<feature type="domain" description="HD" evidence="14">
    <location>
        <begin position="228"/>
        <end position="329"/>
    </location>
</feature>
<dbReference type="SUPFAM" id="SSF81301">
    <property type="entry name" value="Nucleotidyltransferase"/>
    <property type="match status" value="1"/>
</dbReference>
<keyword evidence="2" id="KW-0533">Nickel</keyword>
<organism evidence="15 16">
    <name type="scientific">Candidatus Providencia siddallii</name>
    <dbReference type="NCBI Taxonomy" id="1715285"/>
    <lineage>
        <taxon>Bacteria</taxon>
        <taxon>Pseudomonadati</taxon>
        <taxon>Pseudomonadota</taxon>
        <taxon>Gammaproteobacteria</taxon>
        <taxon>Enterobacterales</taxon>
        <taxon>Morganellaceae</taxon>
        <taxon>Providencia</taxon>
    </lineage>
</organism>
<dbReference type="NCBIfam" id="NF008137">
    <property type="entry name" value="PRK10885.1"/>
    <property type="match status" value="1"/>
</dbReference>
<evidence type="ECO:0000256" key="5">
    <source>
        <dbReference type="ARBA" id="ARBA00022695"/>
    </source>
</evidence>
<keyword evidence="12 13" id="KW-0694">RNA-binding</keyword>
<dbReference type="EC" id="2.7.7.72" evidence="13"/>
<dbReference type="GO" id="GO:0004810">
    <property type="term" value="F:CCA tRNA nucleotidyltransferase activity"/>
    <property type="evidence" value="ECO:0007669"/>
    <property type="project" value="UniProtKB-UniRule"/>
</dbReference>
<comment type="catalytic activity">
    <reaction evidence="13">
        <text>a tRNA with a 3' CCA end + 2 CTP + ATP = a tRNA with a 3' CCACCA end + 3 diphosphate</text>
        <dbReference type="Rhea" id="RHEA:76235"/>
        <dbReference type="Rhea" id="RHEA-COMP:10468"/>
        <dbReference type="Rhea" id="RHEA-COMP:18655"/>
        <dbReference type="ChEBI" id="CHEBI:30616"/>
        <dbReference type="ChEBI" id="CHEBI:33019"/>
        <dbReference type="ChEBI" id="CHEBI:37563"/>
        <dbReference type="ChEBI" id="CHEBI:83071"/>
        <dbReference type="ChEBI" id="CHEBI:195187"/>
    </reaction>
</comment>
<keyword evidence="4 13" id="KW-0819">tRNA processing</keyword>
<evidence type="ECO:0000256" key="4">
    <source>
        <dbReference type="ARBA" id="ARBA00022694"/>
    </source>
</evidence>
<feature type="binding site" evidence="13">
    <location>
        <position position="137"/>
    </location>
    <ligand>
        <name>ATP</name>
        <dbReference type="ChEBI" id="CHEBI:30616"/>
    </ligand>
</feature>
<dbReference type="GO" id="GO:0000049">
    <property type="term" value="F:tRNA binding"/>
    <property type="evidence" value="ECO:0007669"/>
    <property type="project" value="UniProtKB-UniRule"/>
</dbReference>
<dbReference type="GO" id="GO:0000287">
    <property type="term" value="F:magnesium ion binding"/>
    <property type="evidence" value="ECO:0007669"/>
    <property type="project" value="UniProtKB-UniRule"/>
</dbReference>
<proteinExistence type="inferred from homology"/>
<feature type="binding site" evidence="13">
    <location>
        <position position="8"/>
    </location>
    <ligand>
        <name>CTP</name>
        <dbReference type="ChEBI" id="CHEBI:37563"/>
    </ligand>
</feature>
<dbReference type="AlphaFoldDB" id="A0A0M6W9L1"/>
<dbReference type="PANTHER" id="PTHR47545:SF1">
    <property type="entry name" value="MULTIFUNCTIONAL CCA PROTEIN"/>
    <property type="match status" value="1"/>
</dbReference>
<evidence type="ECO:0000256" key="6">
    <source>
        <dbReference type="ARBA" id="ARBA00022723"/>
    </source>
</evidence>
<evidence type="ECO:0000313" key="15">
    <source>
        <dbReference type="EMBL" id="CRK85997.1"/>
    </source>
</evidence>
<feature type="binding site" evidence="13">
    <location>
        <position position="137"/>
    </location>
    <ligand>
        <name>CTP</name>
        <dbReference type="ChEBI" id="CHEBI:37563"/>
    </ligand>
</feature>
<accession>A0A0M6W9L1</accession>
<dbReference type="GO" id="GO:0005524">
    <property type="term" value="F:ATP binding"/>
    <property type="evidence" value="ECO:0007669"/>
    <property type="project" value="UniProtKB-UniRule"/>
</dbReference>
<dbReference type="HAMAP" id="MF_01262">
    <property type="entry name" value="CCA_bact_type2"/>
    <property type="match status" value="1"/>
</dbReference>
<dbReference type="Proteomes" id="UP000242301">
    <property type="component" value="Unassembled WGS sequence"/>
</dbReference>
<comment type="similarity">
    <text evidence="13">Belongs to the tRNA nucleotidyltransferase/poly(A) polymerase family. Bacterial CCA-adding enzyme type 2 subfamily.</text>
</comment>
<evidence type="ECO:0000313" key="16">
    <source>
        <dbReference type="Proteomes" id="UP000242301"/>
    </source>
</evidence>
<dbReference type="STRING" id="1715285.SOFFGTOCOR_0598"/>
<dbReference type="PANTHER" id="PTHR47545">
    <property type="entry name" value="MULTIFUNCTIONAL CCA PROTEIN"/>
    <property type="match status" value="1"/>
</dbReference>
<evidence type="ECO:0000256" key="2">
    <source>
        <dbReference type="ARBA" id="ARBA00022596"/>
    </source>
</evidence>
<keyword evidence="7 13" id="KW-0547">Nucleotide-binding</keyword>
<dbReference type="InterPro" id="IPR002646">
    <property type="entry name" value="PolA_pol_head_dom"/>
</dbReference>
<reference evidence="16" key="1">
    <citation type="submission" date="2015-05" db="EMBL/GenBank/DDBJ databases">
        <authorList>
            <person name="Manzano-Marin A."/>
        </authorList>
    </citation>
    <scope>NUCLEOTIDE SEQUENCE [LARGE SCALE GENOMIC DNA]</scope>
    <source>
        <strain evidence="16">officinalis</strain>
    </source>
</reference>
<feature type="binding site" evidence="13">
    <location>
        <position position="140"/>
    </location>
    <ligand>
        <name>ATP</name>
        <dbReference type="ChEBI" id="CHEBI:30616"/>
    </ligand>
</feature>
<keyword evidence="6 13" id="KW-0479">Metal-binding</keyword>
<dbReference type="InterPro" id="IPR032828">
    <property type="entry name" value="PolyA_RNA-bd"/>
</dbReference>
<dbReference type="PROSITE" id="PS51831">
    <property type="entry name" value="HD"/>
    <property type="match status" value="1"/>
</dbReference>
<dbReference type="GO" id="GO:0016787">
    <property type="term" value="F:hydrolase activity"/>
    <property type="evidence" value="ECO:0007669"/>
    <property type="project" value="UniProtKB-KW"/>
</dbReference>
<dbReference type="CDD" id="cd00077">
    <property type="entry name" value="HDc"/>
    <property type="match status" value="1"/>
</dbReference>
<evidence type="ECO:0000256" key="9">
    <source>
        <dbReference type="ARBA" id="ARBA00022801"/>
    </source>
</evidence>
<feature type="binding site" evidence="13">
    <location>
        <position position="91"/>
    </location>
    <ligand>
        <name>CTP</name>
        <dbReference type="ChEBI" id="CHEBI:37563"/>
    </ligand>
</feature>
<feature type="binding site" evidence="13">
    <location>
        <position position="91"/>
    </location>
    <ligand>
        <name>ATP</name>
        <dbReference type="ChEBI" id="CHEBI:30616"/>
    </ligand>
</feature>
<keyword evidence="5 13" id="KW-0548">Nucleotidyltransferase</keyword>
<feature type="binding site" evidence="13">
    <location>
        <position position="140"/>
    </location>
    <ligand>
        <name>CTP</name>
        <dbReference type="ChEBI" id="CHEBI:37563"/>
    </ligand>
</feature>
<dbReference type="GO" id="GO:0160016">
    <property type="term" value="F:CCACCA tRNA nucleotidyltransferase activity"/>
    <property type="evidence" value="ECO:0007669"/>
    <property type="project" value="RHEA"/>
</dbReference>
<keyword evidence="9 15" id="KW-0378">Hydrolase</keyword>
<name>A0A0M6W9L1_9GAMM</name>
<dbReference type="Pfam" id="PF12627">
    <property type="entry name" value="PolyA_pol_RNAbd"/>
    <property type="match status" value="1"/>
</dbReference>
<dbReference type="PIRSF" id="PIRSF000813">
    <property type="entry name" value="CCA_bact"/>
    <property type="match status" value="1"/>
</dbReference>
<dbReference type="InterPro" id="IPR050124">
    <property type="entry name" value="tRNA_CCA-adding_enzyme"/>
</dbReference>
<evidence type="ECO:0000256" key="12">
    <source>
        <dbReference type="ARBA" id="ARBA00022884"/>
    </source>
</evidence>
<dbReference type="EMBL" id="CVRF01000003">
    <property type="protein sequence ID" value="CRK85997.1"/>
    <property type="molecule type" value="Genomic_DNA"/>
</dbReference>
<gene>
    <name evidence="13 15" type="primary">cca</name>
    <name evidence="15" type="ORF">SOFFGTOCOR_0598</name>
</gene>
<feature type="binding site" evidence="13">
    <location>
        <position position="11"/>
    </location>
    <ligand>
        <name>CTP</name>
        <dbReference type="ChEBI" id="CHEBI:37563"/>
    </ligand>
</feature>
<dbReference type="GO" id="GO:0042245">
    <property type="term" value="P:RNA repair"/>
    <property type="evidence" value="ECO:0007669"/>
    <property type="project" value="UniProtKB-KW"/>
</dbReference>